<proteinExistence type="predicted"/>
<dbReference type="InterPro" id="IPR043502">
    <property type="entry name" value="DNA/RNA_pol_sf"/>
</dbReference>
<dbReference type="PANTHER" id="PTHR33116:SF87">
    <property type="entry name" value="OS01G0158850 PROTEIN"/>
    <property type="match status" value="1"/>
</dbReference>
<evidence type="ECO:0000259" key="1">
    <source>
        <dbReference type="PROSITE" id="PS50878"/>
    </source>
</evidence>
<sequence>MPGDKAPGPDGFTGAFFSKCWDIIKSDMLNAANTFHFLRTSNLAILNSANIVLIPKKEGAVTVADYRPISLIHSFAKIISKVLALRLAPHMNNLVSPYQSAFIKGRSIHESIFRNKTPALFLKLDITKAFDSVRWEYLLTLLEELGFPSRWREWIAVLLSSSSSRVLLNGVPGAPIQHGRGLRQGDPLSPLLFVIAIDPLQKLLELATNLGYLGKLRGKTATLSVSMYADDAAIFIKPTRKDVSSLARLLENFGDTTGLLANAHKSIVVPIRCEGLNLTHILDTFEAQKTNFPIKYLGLPLSHRRLRRVDFQPLVDKMAKKMTTWNARHLNHAGRLTLVKSVLTSHAVYTITSLRPPKSTLKEIDSKRKQFLWAGVEMLTGAKCKVNWSRSTRPVELGGLGILHLGRFARALRLRWLWRKWSGRQTIELGSEIPSSKNDRLLFAAATTTSIGNGKKLSFWHDGWLQGERPCDLAPCLYTISKSKQRSLHDALQNGNWVRDIDLRHASLSARHLLEYVQLWRATQGLLLQPSIEDSVTWKFTHTGEYSSGSAYKAQFIGSIATNFKDLIWALWAPSKCKFFSWLAIQNRIWTSDRLQARGWANPGQCPLCRHTTESIVHLFVECRFARRIWREISCWTAILGLDPTTWGHSDNLHHCGIPIRIQKGLRTLMILCWEIWKERNNRVFGRAEAPFAGVLGKIKDEARLWSLAGAKGLRTL</sequence>
<protein>
    <recommendedName>
        <fullName evidence="1">Reverse transcriptase domain-containing protein</fullName>
    </recommendedName>
</protein>
<reference evidence="2 3" key="1">
    <citation type="submission" date="2024-02" db="EMBL/GenBank/DDBJ databases">
        <title>High-quality chromosome-scale genome assembly of Pensacola bahiagrass (Paspalum notatum Flugge var. saurae).</title>
        <authorList>
            <person name="Vega J.M."/>
            <person name="Podio M."/>
            <person name="Orjuela J."/>
            <person name="Siena L.A."/>
            <person name="Pessino S.C."/>
            <person name="Combes M.C."/>
            <person name="Mariac C."/>
            <person name="Albertini E."/>
            <person name="Pupilli F."/>
            <person name="Ortiz J.P.A."/>
            <person name="Leblanc O."/>
        </authorList>
    </citation>
    <scope>NUCLEOTIDE SEQUENCE [LARGE SCALE GENOMIC DNA]</scope>
    <source>
        <strain evidence="2">R1</strain>
        <tissue evidence="2">Leaf</tissue>
    </source>
</reference>
<evidence type="ECO:0000313" key="3">
    <source>
        <dbReference type="Proteomes" id="UP001341281"/>
    </source>
</evidence>
<accession>A0AAQ3WZN8</accession>
<dbReference type="PROSITE" id="PS50878">
    <property type="entry name" value="RT_POL"/>
    <property type="match status" value="1"/>
</dbReference>
<feature type="non-terminal residue" evidence="2">
    <location>
        <position position="717"/>
    </location>
</feature>
<keyword evidence="3" id="KW-1185">Reference proteome</keyword>
<evidence type="ECO:0000313" key="2">
    <source>
        <dbReference type="EMBL" id="WVZ79506.1"/>
    </source>
</evidence>
<dbReference type="InterPro" id="IPR000477">
    <property type="entry name" value="RT_dom"/>
</dbReference>
<name>A0AAQ3WZN8_PASNO</name>
<dbReference type="CDD" id="cd01650">
    <property type="entry name" value="RT_nLTR_like"/>
    <property type="match status" value="1"/>
</dbReference>
<organism evidence="2 3">
    <name type="scientific">Paspalum notatum var. saurae</name>
    <dbReference type="NCBI Taxonomy" id="547442"/>
    <lineage>
        <taxon>Eukaryota</taxon>
        <taxon>Viridiplantae</taxon>
        <taxon>Streptophyta</taxon>
        <taxon>Embryophyta</taxon>
        <taxon>Tracheophyta</taxon>
        <taxon>Spermatophyta</taxon>
        <taxon>Magnoliopsida</taxon>
        <taxon>Liliopsida</taxon>
        <taxon>Poales</taxon>
        <taxon>Poaceae</taxon>
        <taxon>PACMAD clade</taxon>
        <taxon>Panicoideae</taxon>
        <taxon>Andropogonodae</taxon>
        <taxon>Paspaleae</taxon>
        <taxon>Paspalinae</taxon>
        <taxon>Paspalum</taxon>
    </lineage>
</organism>
<dbReference type="PANTHER" id="PTHR33116">
    <property type="entry name" value="REVERSE TRANSCRIPTASE ZINC-BINDING DOMAIN-CONTAINING PROTEIN-RELATED-RELATED"/>
    <property type="match status" value="1"/>
</dbReference>
<dbReference type="AlphaFoldDB" id="A0AAQ3WZN8"/>
<dbReference type="Pfam" id="PF00078">
    <property type="entry name" value="RVT_1"/>
    <property type="match status" value="1"/>
</dbReference>
<feature type="domain" description="Reverse transcriptase" evidence="1">
    <location>
        <begin position="35"/>
        <end position="301"/>
    </location>
</feature>
<dbReference type="EMBL" id="CP144750">
    <property type="protein sequence ID" value="WVZ79506.1"/>
    <property type="molecule type" value="Genomic_DNA"/>
</dbReference>
<dbReference type="InterPro" id="IPR026960">
    <property type="entry name" value="RVT-Znf"/>
</dbReference>
<dbReference type="Proteomes" id="UP001341281">
    <property type="component" value="Chromosome 06"/>
</dbReference>
<dbReference type="Pfam" id="PF13966">
    <property type="entry name" value="zf-RVT"/>
    <property type="match status" value="1"/>
</dbReference>
<dbReference type="SUPFAM" id="SSF56672">
    <property type="entry name" value="DNA/RNA polymerases"/>
    <property type="match status" value="1"/>
</dbReference>
<gene>
    <name evidence="2" type="ORF">U9M48_027078</name>
</gene>